<evidence type="ECO:0000313" key="1">
    <source>
        <dbReference type="EMBL" id="CCB44096.1"/>
    </source>
</evidence>
<name>F6GVW1_VITVI</name>
<organism evidence="1 2">
    <name type="scientific">Vitis vinifera</name>
    <name type="common">Grape</name>
    <dbReference type="NCBI Taxonomy" id="29760"/>
    <lineage>
        <taxon>Eukaryota</taxon>
        <taxon>Viridiplantae</taxon>
        <taxon>Streptophyta</taxon>
        <taxon>Embryophyta</taxon>
        <taxon>Tracheophyta</taxon>
        <taxon>Spermatophyta</taxon>
        <taxon>Magnoliopsida</taxon>
        <taxon>eudicotyledons</taxon>
        <taxon>Gunneridae</taxon>
        <taxon>Pentapetalae</taxon>
        <taxon>rosids</taxon>
        <taxon>Vitales</taxon>
        <taxon>Vitaceae</taxon>
        <taxon>Viteae</taxon>
        <taxon>Vitis</taxon>
    </lineage>
</organism>
<reference evidence="2" key="1">
    <citation type="journal article" date="2007" name="Nature">
        <title>The grapevine genome sequence suggests ancestral hexaploidization in major angiosperm phyla.</title>
        <authorList>
            <consortium name="The French-Italian Public Consortium for Grapevine Genome Characterization."/>
            <person name="Jaillon O."/>
            <person name="Aury J.-M."/>
            <person name="Noel B."/>
            <person name="Policriti A."/>
            <person name="Clepet C."/>
            <person name="Casagrande A."/>
            <person name="Choisne N."/>
            <person name="Aubourg S."/>
            <person name="Vitulo N."/>
            <person name="Jubin C."/>
            <person name="Vezzi A."/>
            <person name="Legeai F."/>
            <person name="Hugueney P."/>
            <person name="Dasilva C."/>
            <person name="Horner D."/>
            <person name="Mica E."/>
            <person name="Jublot D."/>
            <person name="Poulain J."/>
            <person name="Bruyere C."/>
            <person name="Billault A."/>
            <person name="Segurens B."/>
            <person name="Gouyvenoux M."/>
            <person name="Ugarte E."/>
            <person name="Cattonaro F."/>
            <person name="Anthouard V."/>
            <person name="Vico V."/>
            <person name="Del Fabbro C."/>
            <person name="Alaux M."/>
            <person name="Di Gaspero G."/>
            <person name="Dumas V."/>
            <person name="Felice N."/>
            <person name="Paillard S."/>
            <person name="Juman I."/>
            <person name="Moroldo M."/>
            <person name="Scalabrin S."/>
            <person name="Canaguier A."/>
            <person name="Le Clainche I."/>
            <person name="Malacrida G."/>
            <person name="Durand E."/>
            <person name="Pesole G."/>
            <person name="Laucou V."/>
            <person name="Chatelet P."/>
            <person name="Merdinoglu D."/>
            <person name="Delledonne M."/>
            <person name="Pezzotti M."/>
            <person name="Lecharny A."/>
            <person name="Scarpelli C."/>
            <person name="Artiguenave F."/>
            <person name="Pe M.E."/>
            <person name="Valle G."/>
            <person name="Morgante M."/>
            <person name="Caboche M."/>
            <person name="Adam-Blondon A.-F."/>
            <person name="Weissenbach J."/>
            <person name="Quetier F."/>
            <person name="Wincker P."/>
        </authorList>
    </citation>
    <scope>NUCLEOTIDE SEQUENCE [LARGE SCALE GENOMIC DNA]</scope>
    <source>
        <strain evidence="2">cv. Pinot noir / PN40024</strain>
    </source>
</reference>
<dbReference type="Proteomes" id="UP000009183">
    <property type="component" value="Chromosome 18"/>
</dbReference>
<dbReference type="AlphaFoldDB" id="F6GVW1"/>
<evidence type="ECO:0000313" key="2">
    <source>
        <dbReference type="Proteomes" id="UP000009183"/>
    </source>
</evidence>
<gene>
    <name evidence="1" type="ordered locus">VIT_18s0089g01320</name>
</gene>
<keyword evidence="2" id="KW-1185">Reference proteome</keyword>
<sequence>MKAKEACLARHMVVERA</sequence>
<dbReference type="HOGENOM" id="CLU_3432184_0_0_1"/>
<proteinExistence type="predicted"/>
<protein>
    <submittedName>
        <fullName evidence="1">Uncharacterized protein</fullName>
    </submittedName>
</protein>
<dbReference type="EMBL" id="FN594956">
    <property type="protein sequence ID" value="CCB44096.1"/>
    <property type="molecule type" value="Genomic_DNA"/>
</dbReference>
<accession>F6GVW1</accession>
<dbReference type="InParanoid" id="F6GVW1"/>